<name>F4Q8F1_CACFS</name>
<dbReference type="EMBL" id="GL883025">
    <property type="protein sequence ID" value="EGG16051.1"/>
    <property type="molecule type" value="Genomic_DNA"/>
</dbReference>
<dbReference type="PANTHER" id="PTHR32142:SF55">
    <property type="entry name" value="ANKYRIN REPEAT-CONTAINING PROTEIN-RELATED"/>
    <property type="match status" value="1"/>
</dbReference>
<proteinExistence type="predicted"/>
<sequence length="834" mass="97192">MRFFSSNRGFTSNCKSQEIKQKTIVEAEEKIDKSVIKSVITNKQLFKTIIKAGRGTRNVFECFNYTSLTNAEWIIRNQYYGLLEYKLKRNDPLHFSLASIQMICNHLDGDMKLFNLIYEKKRSLFFSDTLLECAATSGNTKVFKILLDQTYPKQLDLYHQPRLLYYFQDGFTIKVGPCHEYPEEIHPFHPCHSLNKAINGCHIGIFELLVGGGGGGLVNVENNTTPSKILTNDSKRISSFLEFLYNFIETKLSTPNETIVSIAKKFVSPLFFPLLKSNNLSLIKKYYGNDDQIFDENDFSDWIRSLHNQTLEEIENDGVVETIEWILCENITKFPHNQGIIDCAHKISASLSSLNKQEKLYICFTYYFDKLSSWQDLRNDQFPLLGIYTKYYASVIQEKMSIEDDSSFIKSLGEETYTFINFIIKGIKKHESVYSFLYEDVALLRCAWIIYELIRPGYFCQRVPFKCLKALQYCQQRFRKTYEFNFTDFSEAIKRQDSCMIEYLFQINREDIIAKIIEDIDGFVSLMLELAYTEDFNEDVAKVLYENTKLIAKPPFSKKLDYRLFASLNAIIFYNTYLNPGLKDEKIDYSKDLPIIAYFFTNSQPPWDENIKHLMKKACKYGDLSMVQYLFENHFDALKLDGISCSFLDRAFNRGHMSIVNYLITEKNQYFGKNCCATTAVMCDNSLLEFVITNTHPSKAQKIKSSIIEEAIQYGVYHYVQHIHNHQVSLPRYLDFFTYTDQPSQLKYIIDNTKFNVNGEQEQDSNSSASLFITKLTRSECLNELVISSIQRCSLECFKLLVDHYHCPLNNDVTEELERDKDKSYPFLLLLKNK</sequence>
<gene>
    <name evidence="1" type="ORF">DFA_09723</name>
</gene>
<accession>F4Q8F1</accession>
<dbReference type="InterPro" id="IPR002110">
    <property type="entry name" value="Ankyrin_rpt"/>
</dbReference>
<keyword evidence="2" id="KW-1185">Reference proteome</keyword>
<evidence type="ECO:0000313" key="1">
    <source>
        <dbReference type="EMBL" id="EGG16051.1"/>
    </source>
</evidence>
<dbReference type="Gene3D" id="1.25.40.20">
    <property type="entry name" value="Ankyrin repeat-containing domain"/>
    <property type="match status" value="1"/>
</dbReference>
<dbReference type="PANTHER" id="PTHR32142">
    <property type="entry name" value="B BOX-TYPE DOMAIN-CONTAINING PROTEIN-RELATED"/>
    <property type="match status" value="1"/>
</dbReference>
<dbReference type="Proteomes" id="UP000007797">
    <property type="component" value="Unassembled WGS sequence"/>
</dbReference>
<evidence type="ECO:0008006" key="3">
    <source>
        <dbReference type="Google" id="ProtNLM"/>
    </source>
</evidence>
<reference evidence="2" key="1">
    <citation type="journal article" date="2011" name="Genome Res.">
        <title>Phylogeny-wide analysis of social amoeba genomes highlights ancient origins for complex intercellular communication.</title>
        <authorList>
            <person name="Heidel A.J."/>
            <person name="Lawal H.M."/>
            <person name="Felder M."/>
            <person name="Schilde C."/>
            <person name="Helps N.R."/>
            <person name="Tunggal B."/>
            <person name="Rivero F."/>
            <person name="John U."/>
            <person name="Schleicher M."/>
            <person name="Eichinger L."/>
            <person name="Platzer M."/>
            <person name="Noegel A.A."/>
            <person name="Schaap P."/>
            <person name="Gloeckner G."/>
        </authorList>
    </citation>
    <scope>NUCLEOTIDE SEQUENCE [LARGE SCALE GENOMIC DNA]</scope>
    <source>
        <strain evidence="2">SH3</strain>
    </source>
</reference>
<evidence type="ECO:0000313" key="2">
    <source>
        <dbReference type="Proteomes" id="UP000007797"/>
    </source>
</evidence>
<dbReference type="Pfam" id="PF13637">
    <property type="entry name" value="Ank_4"/>
    <property type="match status" value="1"/>
</dbReference>
<dbReference type="KEGG" id="dfa:DFA_09723"/>
<dbReference type="AlphaFoldDB" id="F4Q8F1"/>
<dbReference type="RefSeq" id="XP_004352376.1">
    <property type="nucleotide sequence ID" value="XM_004352324.1"/>
</dbReference>
<dbReference type="InterPro" id="IPR036770">
    <property type="entry name" value="Ankyrin_rpt-contain_sf"/>
</dbReference>
<protein>
    <recommendedName>
        <fullName evidence="3">Ankyrin repeat-containing protein</fullName>
    </recommendedName>
</protein>
<organism evidence="1 2">
    <name type="scientific">Cavenderia fasciculata</name>
    <name type="common">Slime mold</name>
    <name type="synonym">Dictyostelium fasciculatum</name>
    <dbReference type="NCBI Taxonomy" id="261658"/>
    <lineage>
        <taxon>Eukaryota</taxon>
        <taxon>Amoebozoa</taxon>
        <taxon>Evosea</taxon>
        <taxon>Eumycetozoa</taxon>
        <taxon>Dictyostelia</taxon>
        <taxon>Acytosteliales</taxon>
        <taxon>Cavenderiaceae</taxon>
        <taxon>Cavenderia</taxon>
    </lineage>
</organism>
<dbReference type="SUPFAM" id="SSF48403">
    <property type="entry name" value="Ankyrin repeat"/>
    <property type="match status" value="1"/>
</dbReference>
<dbReference type="GeneID" id="14868009"/>